<dbReference type="InterPro" id="IPR008410">
    <property type="entry name" value="BCSC_C"/>
</dbReference>
<dbReference type="PRINTS" id="PR01441">
    <property type="entry name" value="CELLSNTHASEC"/>
</dbReference>
<keyword evidence="11" id="KW-1185">Reference proteome</keyword>
<name>A0A368L874_9BURK</name>
<dbReference type="SMART" id="SM00028">
    <property type="entry name" value="TPR"/>
    <property type="match status" value="9"/>
</dbReference>
<dbReference type="RefSeq" id="WP_114401951.1">
    <property type="nucleotide sequence ID" value="NZ_QPGB01000001.1"/>
</dbReference>
<dbReference type="Proteomes" id="UP000252357">
    <property type="component" value="Unassembled WGS sequence"/>
</dbReference>
<feature type="repeat" description="TPR" evidence="6">
    <location>
        <begin position="30"/>
        <end position="63"/>
    </location>
</feature>
<keyword evidence="2 8" id="KW-0732">Signal</keyword>
<dbReference type="InterPro" id="IPR011990">
    <property type="entry name" value="TPR-like_helical_dom_sf"/>
</dbReference>
<evidence type="ECO:0000313" key="10">
    <source>
        <dbReference type="EMBL" id="RCS59804.1"/>
    </source>
</evidence>
<dbReference type="Gene3D" id="1.25.40.10">
    <property type="entry name" value="Tetratricopeptide repeat domain"/>
    <property type="match status" value="4"/>
</dbReference>
<comment type="pathway">
    <text evidence="1">Glycan metabolism; bacterial cellulose biosynthesis.</text>
</comment>
<comment type="caution">
    <text evidence="10">The sequence shown here is derived from an EMBL/GenBank/DDBJ whole genome shotgun (WGS) entry which is preliminary data.</text>
</comment>
<feature type="compositionally biased region" description="Polar residues" evidence="7">
    <location>
        <begin position="1000"/>
        <end position="1024"/>
    </location>
</feature>
<evidence type="ECO:0000256" key="2">
    <source>
        <dbReference type="ARBA" id="ARBA00022729"/>
    </source>
</evidence>
<dbReference type="GO" id="GO:0019867">
    <property type="term" value="C:outer membrane"/>
    <property type="evidence" value="ECO:0007669"/>
    <property type="project" value="InterPro"/>
</dbReference>
<evidence type="ECO:0000256" key="3">
    <source>
        <dbReference type="ARBA" id="ARBA00022737"/>
    </source>
</evidence>
<dbReference type="PROSITE" id="PS50005">
    <property type="entry name" value="TPR"/>
    <property type="match status" value="4"/>
</dbReference>
<dbReference type="UniPathway" id="UPA00694"/>
<dbReference type="Pfam" id="PF13432">
    <property type="entry name" value="TPR_16"/>
    <property type="match status" value="4"/>
</dbReference>
<evidence type="ECO:0000256" key="7">
    <source>
        <dbReference type="SAM" id="MobiDB-lite"/>
    </source>
</evidence>
<evidence type="ECO:0000256" key="4">
    <source>
        <dbReference type="ARBA" id="ARBA00022803"/>
    </source>
</evidence>
<dbReference type="Pfam" id="PF14559">
    <property type="entry name" value="TPR_19"/>
    <property type="match status" value="2"/>
</dbReference>
<protein>
    <recommendedName>
        <fullName evidence="9">Cellulose synthase operon C C-terminal domain-containing protein</fullName>
    </recommendedName>
</protein>
<sequence>MQTKQLISSLMLALLSTTLSQPALAQDAAIKVLIEQGRYWSSQNRPDRAADAWSKLLRLQPDNPEALAGMVQFELDNNRQDTARSYFTRLREKHPNYAGIKKLEEAVLYRTSDKQVLEQARQQAQTGQSEQALTTYKQVFGSKVPQSGPLALEYYQTLGGSAAGWEEARKGLERLQKENPGNPKYELAYAQHLSYRESTRREAIRLLAALAKKESTAKAATESWRKSLIWLDARRADENLFEAYLAVESKDEAILNRLEVLRNPPKVEVSERDQSLNAAFNALNKGDLGRAAAQFEAILQTKPNDADALGGLGVIRLKQQRFTEAESLLSRAQQQGSSKKWAQPLASARFWGLITRADSERRQGNDERAKGLYLQAAQLDNTQLLPLLNVADLYLDDGQYAQAEQIYRRARERHPDNLQAIRGLLSALTLQEKHDEAIRIAEGLTESQREKMGGFGQIRAQQLRALARASDKRGDIDLAMQYLEDAILWDPDDAWSRLDLARLYQKLNAPTQARAVVDGLLISHPDLPEALQASAILSAESKDWTEGLYTLEKIPANVRTKEMAQLQRRLWINAQLERANLALRDGQLAVAQQIVRQVEPVAGKEVEYLGLLAGMYAEMGDEARALATMRSLMGQSLRIDPGLRVQYAAILLKTRQDAELVAQLRQLYSLPLSEQQRADLDNIRIAYTLRQADTLREAGQYAAAYEVLAPVVAESPDEPRLQQGLARLYVSAGDYTEGLRWYEPSLIKEPNNLDARVAFAGAALADKRLKLAAETIDTALRQAPSNPRVLAMAGRIARAQGLTQKAAEYYRAALAAERSSSGSQGGALGMRFVDYRLPATTIPTLSGEQALTYAQAAANSKPYIPSPLLNQTNTVPPASANPASRNTGPAAIPGMPLPTVKREMAPVIPIQPVGQRPESALPKPIVPQSFDTAPSQQSSGIPGAPARSLPNAFYPRQSSSATVAEPPAHALVRHDPLMRLQQALVSKATVHTPAPAMHSTPATPVQREQVSSAVGVSITSTPPRATSHAEIALSLQPAQQPAVSAPARAERLAEPTAVAARGSNGLQLSLQLSLPASALPTPVAERQIAQTAVSLPPAGLAAPASTGSATALSAWQEPTLLEKQTQAQVQSTATPLTLAANISAPRGLEETLAQANQTSRIQPGSRFFVATEPRQLAGPAVSPAPAALPAPVTPASPVIPAAPVRIAPAQRQFQPAPAAIPAIPAPVMPGMSYTLTPLTPTLPNSLQPLPKRQDSVADELADIEAKRAGSFSGGVYARSRTGEAGLGQLYEVQTPLEARFPIGYEGHLALRLAPTLLDAGSLNFNNPARATRFGVGTGSLGNIGSRSINASGVGMGLAYEGERLGVDIGTTPLGFEVVDATGGIRWRDRADRLNYAVEVSQRPVTDSVLSYAGIKDPVSGRIWGGVRASGVRLDLNYELGRSGVYGFGGYHLLTGRNVADNTRFEFGGGAYHKVMQKIDEEFTVGFNVNFLTYEKNLSYYTFGHGGYFSPQRYLSITAPMDYSGRSGRLAYQLRGAIGLQTFTQDAASYFPTEGSLQAGVDGVAAANPSSGIKTRYDGQTKTGLAFNIAGRAEYQLAPKVFVGGYAGFDNAINFRESAGMVYVRYLFAPSYTPVSFPPRGLRPYY</sequence>
<evidence type="ECO:0000256" key="1">
    <source>
        <dbReference type="ARBA" id="ARBA00005186"/>
    </source>
</evidence>
<accession>A0A368L874</accession>
<feature type="repeat" description="TPR" evidence="6">
    <location>
        <begin position="384"/>
        <end position="417"/>
    </location>
</feature>
<dbReference type="EMBL" id="QPGB01000001">
    <property type="protein sequence ID" value="RCS59804.1"/>
    <property type="molecule type" value="Genomic_DNA"/>
</dbReference>
<feature type="chain" id="PRO_5016770454" description="Cellulose synthase operon C C-terminal domain-containing protein" evidence="8">
    <location>
        <begin position="26"/>
        <end position="1645"/>
    </location>
</feature>
<feature type="repeat" description="TPR" evidence="6">
    <location>
        <begin position="719"/>
        <end position="752"/>
    </location>
</feature>
<dbReference type="GO" id="GO:0030244">
    <property type="term" value="P:cellulose biosynthetic process"/>
    <property type="evidence" value="ECO:0007669"/>
    <property type="project" value="UniProtKB-KW"/>
</dbReference>
<dbReference type="PANTHER" id="PTHR45586:SF1">
    <property type="entry name" value="LIPOPOLYSACCHARIDE ASSEMBLY PROTEIN B"/>
    <property type="match status" value="1"/>
</dbReference>
<keyword evidence="5" id="KW-0135">Cellulose biosynthesis</keyword>
<dbReference type="PANTHER" id="PTHR45586">
    <property type="entry name" value="TPR REPEAT-CONTAINING PROTEIN PA4667"/>
    <property type="match status" value="1"/>
</dbReference>
<dbReference type="Pfam" id="PF05420">
    <property type="entry name" value="BCSC_C"/>
    <property type="match status" value="1"/>
</dbReference>
<feature type="repeat" description="TPR" evidence="6">
    <location>
        <begin position="460"/>
        <end position="493"/>
    </location>
</feature>
<organism evidence="10 11">
    <name type="scientific">Parvibium lacunae</name>
    <dbReference type="NCBI Taxonomy" id="1888893"/>
    <lineage>
        <taxon>Bacteria</taxon>
        <taxon>Pseudomonadati</taxon>
        <taxon>Pseudomonadota</taxon>
        <taxon>Betaproteobacteria</taxon>
        <taxon>Burkholderiales</taxon>
        <taxon>Alcaligenaceae</taxon>
        <taxon>Parvibium</taxon>
    </lineage>
</organism>
<dbReference type="SUPFAM" id="SSF48452">
    <property type="entry name" value="TPR-like"/>
    <property type="match status" value="3"/>
</dbReference>
<feature type="signal peptide" evidence="8">
    <location>
        <begin position="1"/>
        <end position="25"/>
    </location>
</feature>
<evidence type="ECO:0000256" key="8">
    <source>
        <dbReference type="SAM" id="SignalP"/>
    </source>
</evidence>
<keyword evidence="4 6" id="KW-0802">TPR repeat</keyword>
<dbReference type="InterPro" id="IPR003921">
    <property type="entry name" value="Cell_synth_C"/>
</dbReference>
<feature type="domain" description="Cellulose synthase operon C C-terminal" evidence="9">
    <location>
        <begin position="1288"/>
        <end position="1627"/>
    </location>
</feature>
<keyword evidence="3" id="KW-0677">Repeat</keyword>
<feature type="region of interest" description="Disordered" evidence="7">
    <location>
        <begin position="991"/>
        <end position="1027"/>
    </location>
</feature>
<gene>
    <name evidence="10" type="ORF">DU000_03625</name>
</gene>
<evidence type="ECO:0000313" key="11">
    <source>
        <dbReference type="Proteomes" id="UP000252357"/>
    </source>
</evidence>
<dbReference type="InterPro" id="IPR019734">
    <property type="entry name" value="TPR_rpt"/>
</dbReference>
<dbReference type="InterPro" id="IPR051012">
    <property type="entry name" value="CellSynth/LPSAsmb/PSIAsmb"/>
</dbReference>
<proteinExistence type="predicted"/>
<evidence type="ECO:0000256" key="5">
    <source>
        <dbReference type="ARBA" id="ARBA00022916"/>
    </source>
</evidence>
<evidence type="ECO:0000256" key="6">
    <source>
        <dbReference type="PROSITE-ProRule" id="PRU00339"/>
    </source>
</evidence>
<dbReference type="GO" id="GO:0006011">
    <property type="term" value="P:UDP-alpha-D-glucose metabolic process"/>
    <property type="evidence" value="ECO:0007669"/>
    <property type="project" value="InterPro"/>
</dbReference>
<evidence type="ECO:0000259" key="9">
    <source>
        <dbReference type="Pfam" id="PF05420"/>
    </source>
</evidence>
<dbReference type="OrthoDB" id="174989at2"/>
<reference evidence="10 11" key="1">
    <citation type="journal article" date="2018" name="Int. J. Syst. Evol. Microbiol.">
        <title>Parvibium lacunae gen. nov., sp. nov., a new member of the family Alcaligenaceae isolated from a freshwater pond.</title>
        <authorList>
            <person name="Chen W.M."/>
            <person name="Xie P.B."/>
            <person name="Hsu M.Y."/>
            <person name="Sheu S.Y."/>
        </authorList>
    </citation>
    <scope>NUCLEOTIDE SEQUENCE [LARGE SCALE GENOMIC DNA]</scope>
    <source>
        <strain evidence="10 11">KMB9</strain>
    </source>
</reference>